<proteinExistence type="predicted"/>
<sequence>MLKRIFCVAFAALSAMPAWAQEEKQEQKEIRAPEDHIEASESADQALDKHEAAEENATKDQQRKEAAHDDSHHKEKDQGEKRKS</sequence>
<evidence type="ECO:0000313" key="4">
    <source>
        <dbReference type="Proteomes" id="UP001595640"/>
    </source>
</evidence>
<keyword evidence="2" id="KW-0732">Signal</keyword>
<feature type="compositionally biased region" description="Basic and acidic residues" evidence="1">
    <location>
        <begin position="21"/>
        <end position="39"/>
    </location>
</feature>
<feature type="chain" id="PRO_5046241139" description="Secreted protein" evidence="2">
    <location>
        <begin position="21"/>
        <end position="84"/>
    </location>
</feature>
<organism evidence="3 4">
    <name type="scientific">Modicisalibacter luteus</name>
    <dbReference type="NCBI Taxonomy" id="453962"/>
    <lineage>
        <taxon>Bacteria</taxon>
        <taxon>Pseudomonadati</taxon>
        <taxon>Pseudomonadota</taxon>
        <taxon>Gammaproteobacteria</taxon>
        <taxon>Oceanospirillales</taxon>
        <taxon>Halomonadaceae</taxon>
        <taxon>Modicisalibacter</taxon>
    </lineage>
</organism>
<keyword evidence="4" id="KW-1185">Reference proteome</keyword>
<dbReference type="RefSeq" id="WP_019020423.1">
    <property type="nucleotide sequence ID" value="NZ_BMXD01000016.1"/>
</dbReference>
<dbReference type="Proteomes" id="UP001595640">
    <property type="component" value="Unassembled WGS sequence"/>
</dbReference>
<dbReference type="EMBL" id="JBHRUH010000002">
    <property type="protein sequence ID" value="MFC3290594.1"/>
    <property type="molecule type" value="Genomic_DNA"/>
</dbReference>
<feature type="region of interest" description="Disordered" evidence="1">
    <location>
        <begin position="18"/>
        <end position="84"/>
    </location>
</feature>
<evidence type="ECO:0000313" key="3">
    <source>
        <dbReference type="EMBL" id="MFC3290594.1"/>
    </source>
</evidence>
<evidence type="ECO:0000256" key="2">
    <source>
        <dbReference type="SAM" id="SignalP"/>
    </source>
</evidence>
<protein>
    <recommendedName>
        <fullName evidence="5">Secreted protein</fullName>
    </recommendedName>
</protein>
<accession>A0ABV7LW03</accession>
<feature type="signal peptide" evidence="2">
    <location>
        <begin position="1"/>
        <end position="20"/>
    </location>
</feature>
<gene>
    <name evidence="3" type="ORF">ACFOEI_00755</name>
</gene>
<feature type="compositionally biased region" description="Basic and acidic residues" evidence="1">
    <location>
        <begin position="46"/>
        <end position="84"/>
    </location>
</feature>
<evidence type="ECO:0000256" key="1">
    <source>
        <dbReference type="SAM" id="MobiDB-lite"/>
    </source>
</evidence>
<name>A0ABV7LW03_9GAMM</name>
<evidence type="ECO:0008006" key="5">
    <source>
        <dbReference type="Google" id="ProtNLM"/>
    </source>
</evidence>
<reference evidence="4" key="1">
    <citation type="journal article" date="2019" name="Int. J. Syst. Evol. Microbiol.">
        <title>The Global Catalogue of Microorganisms (GCM) 10K type strain sequencing project: providing services to taxonomists for standard genome sequencing and annotation.</title>
        <authorList>
            <consortium name="The Broad Institute Genomics Platform"/>
            <consortium name="The Broad Institute Genome Sequencing Center for Infectious Disease"/>
            <person name="Wu L."/>
            <person name="Ma J."/>
        </authorList>
    </citation>
    <scope>NUCLEOTIDE SEQUENCE [LARGE SCALE GENOMIC DNA]</scope>
    <source>
        <strain evidence="4">KCTC 12847</strain>
    </source>
</reference>
<comment type="caution">
    <text evidence="3">The sequence shown here is derived from an EMBL/GenBank/DDBJ whole genome shotgun (WGS) entry which is preliminary data.</text>
</comment>